<accession>A0AA39X8X7</accession>
<evidence type="ECO:0000256" key="1">
    <source>
        <dbReference type="ARBA" id="ARBA00006484"/>
    </source>
</evidence>
<dbReference type="Proteomes" id="UP001174934">
    <property type="component" value="Unassembled WGS sequence"/>
</dbReference>
<dbReference type="SUPFAM" id="SSF51735">
    <property type="entry name" value="NAD(P)-binding Rossmann-fold domains"/>
    <property type="match status" value="1"/>
</dbReference>
<dbReference type="GO" id="GO:0005811">
    <property type="term" value="C:lipid droplet"/>
    <property type="evidence" value="ECO:0007669"/>
    <property type="project" value="TreeGrafter"/>
</dbReference>
<organism evidence="5 6">
    <name type="scientific">Bombardia bombarda</name>
    <dbReference type="NCBI Taxonomy" id="252184"/>
    <lineage>
        <taxon>Eukaryota</taxon>
        <taxon>Fungi</taxon>
        <taxon>Dikarya</taxon>
        <taxon>Ascomycota</taxon>
        <taxon>Pezizomycotina</taxon>
        <taxon>Sordariomycetes</taxon>
        <taxon>Sordariomycetidae</taxon>
        <taxon>Sordariales</taxon>
        <taxon>Lasiosphaeriaceae</taxon>
        <taxon>Bombardia</taxon>
    </lineage>
</organism>
<dbReference type="GO" id="GO:0004806">
    <property type="term" value="F:triacylglycerol lipase activity"/>
    <property type="evidence" value="ECO:0007669"/>
    <property type="project" value="TreeGrafter"/>
</dbReference>
<reference evidence="5" key="1">
    <citation type="submission" date="2023-06" db="EMBL/GenBank/DDBJ databases">
        <title>Genome-scale phylogeny and comparative genomics of the fungal order Sordariales.</title>
        <authorList>
            <consortium name="Lawrence Berkeley National Laboratory"/>
            <person name="Hensen N."/>
            <person name="Bonometti L."/>
            <person name="Westerberg I."/>
            <person name="Brannstrom I.O."/>
            <person name="Guillou S."/>
            <person name="Cros-Aarteil S."/>
            <person name="Calhoun S."/>
            <person name="Haridas S."/>
            <person name="Kuo A."/>
            <person name="Mondo S."/>
            <person name="Pangilinan J."/>
            <person name="Riley R."/>
            <person name="LaButti K."/>
            <person name="Andreopoulos B."/>
            <person name="Lipzen A."/>
            <person name="Chen C."/>
            <person name="Yanf M."/>
            <person name="Daum C."/>
            <person name="Ng V."/>
            <person name="Clum A."/>
            <person name="Steindorff A."/>
            <person name="Ohm R."/>
            <person name="Martin F."/>
            <person name="Silar P."/>
            <person name="Natvig D."/>
            <person name="Lalanne C."/>
            <person name="Gautier V."/>
            <person name="Ament-velasquez S.L."/>
            <person name="Kruys A."/>
            <person name="Hutchinson M.I."/>
            <person name="Powell A.J."/>
            <person name="Barry K."/>
            <person name="Miller A.N."/>
            <person name="Grigoriev I.V."/>
            <person name="Debuchy R."/>
            <person name="Gladieux P."/>
            <person name="Thoren M.H."/>
            <person name="Johannesson H."/>
        </authorList>
    </citation>
    <scope>NUCLEOTIDE SEQUENCE</scope>
    <source>
        <strain evidence="5">SMH3391-2</strain>
    </source>
</reference>
<gene>
    <name evidence="5" type="ORF">B0T17DRAFT_488736</name>
</gene>
<comment type="similarity">
    <text evidence="1 4">Belongs to the short-chain dehydrogenases/reductases (SDR) family.</text>
</comment>
<keyword evidence="6" id="KW-1185">Reference proteome</keyword>
<dbReference type="InterPro" id="IPR002347">
    <property type="entry name" value="SDR_fam"/>
</dbReference>
<dbReference type="InterPro" id="IPR020904">
    <property type="entry name" value="Sc_DH/Rdtase_CS"/>
</dbReference>
<evidence type="ECO:0000256" key="2">
    <source>
        <dbReference type="ARBA" id="ARBA00022857"/>
    </source>
</evidence>
<dbReference type="InterPro" id="IPR036291">
    <property type="entry name" value="NAD(P)-bd_dom_sf"/>
</dbReference>
<dbReference type="GO" id="GO:0006654">
    <property type="term" value="P:phosphatidic acid biosynthetic process"/>
    <property type="evidence" value="ECO:0007669"/>
    <property type="project" value="TreeGrafter"/>
</dbReference>
<sequence length="283" mass="29856">MAPKTKTALVTGCSEGGLGWAIAIALQAQGYHVFATLRNMSKAGTQLSSLANVEILPLDVTVPESVKTCAAEVAKRTGGSLDVLVNNAGADFVMPLLDVDVAEAKALYDLNVWSILSMSQAFAPQLIKAGGLVCNIISVVAVLNLAYSGIYTSSKAAASRISETLRIEMAPLGVKVQTQMVGAVHTPIHVNSGELVLPEKSYYRQVFDVISAQRKGDLKAGSQPAAKTAKNIVSDIVNGRTGQNWRGGLASAVWFVTSFLPGWLIQYLASANSKLDTIPQPAK</sequence>
<keyword evidence="2" id="KW-0521">NADP</keyword>
<dbReference type="EMBL" id="JAULSR010000002">
    <property type="protein sequence ID" value="KAK0629350.1"/>
    <property type="molecule type" value="Genomic_DNA"/>
</dbReference>
<dbReference type="GO" id="GO:0005783">
    <property type="term" value="C:endoplasmic reticulum"/>
    <property type="evidence" value="ECO:0007669"/>
    <property type="project" value="TreeGrafter"/>
</dbReference>
<evidence type="ECO:0008006" key="7">
    <source>
        <dbReference type="Google" id="ProtNLM"/>
    </source>
</evidence>
<evidence type="ECO:0000313" key="6">
    <source>
        <dbReference type="Proteomes" id="UP001174934"/>
    </source>
</evidence>
<dbReference type="AlphaFoldDB" id="A0AA39X8X7"/>
<protein>
    <recommendedName>
        <fullName evidence="7">NAD(P)-binding protein</fullName>
    </recommendedName>
</protein>
<keyword evidence="3" id="KW-0560">Oxidoreductase</keyword>
<dbReference type="PRINTS" id="PR00081">
    <property type="entry name" value="GDHRDH"/>
</dbReference>
<dbReference type="PROSITE" id="PS00061">
    <property type="entry name" value="ADH_SHORT"/>
    <property type="match status" value="1"/>
</dbReference>
<comment type="caution">
    <text evidence="5">The sequence shown here is derived from an EMBL/GenBank/DDBJ whole genome shotgun (WGS) entry which is preliminary data.</text>
</comment>
<dbReference type="PANTHER" id="PTHR44169">
    <property type="entry name" value="NADPH-DEPENDENT 1-ACYLDIHYDROXYACETONE PHOSPHATE REDUCTASE"/>
    <property type="match status" value="1"/>
</dbReference>
<name>A0AA39X8X7_9PEZI</name>
<dbReference type="GO" id="GO:0019433">
    <property type="term" value="P:triglyceride catabolic process"/>
    <property type="evidence" value="ECO:0007669"/>
    <property type="project" value="TreeGrafter"/>
</dbReference>
<evidence type="ECO:0000256" key="3">
    <source>
        <dbReference type="ARBA" id="ARBA00023002"/>
    </source>
</evidence>
<dbReference type="PANTHER" id="PTHR44169:SF6">
    <property type="entry name" value="NADPH-DEPENDENT 1-ACYLDIHYDROXYACETONE PHOSPHATE REDUCTASE"/>
    <property type="match status" value="1"/>
</dbReference>
<dbReference type="GO" id="GO:0000140">
    <property type="term" value="F:acylglycerone-phosphate reductase (NADP+) activity"/>
    <property type="evidence" value="ECO:0007669"/>
    <property type="project" value="TreeGrafter"/>
</dbReference>
<proteinExistence type="inferred from homology"/>
<dbReference type="Pfam" id="PF00106">
    <property type="entry name" value="adh_short"/>
    <property type="match status" value="1"/>
</dbReference>
<dbReference type="PRINTS" id="PR00080">
    <property type="entry name" value="SDRFAMILY"/>
</dbReference>
<dbReference type="Gene3D" id="3.40.50.720">
    <property type="entry name" value="NAD(P)-binding Rossmann-like Domain"/>
    <property type="match status" value="1"/>
</dbReference>
<evidence type="ECO:0000256" key="4">
    <source>
        <dbReference type="RuleBase" id="RU000363"/>
    </source>
</evidence>
<evidence type="ECO:0000313" key="5">
    <source>
        <dbReference type="EMBL" id="KAK0629350.1"/>
    </source>
</evidence>